<dbReference type="Pfam" id="PF00155">
    <property type="entry name" value="Aminotran_1_2"/>
    <property type="match status" value="1"/>
</dbReference>
<dbReference type="KEGG" id="tml:GSTUM_00008805001"/>
<dbReference type="PANTHER" id="PTHR42790:SF21">
    <property type="entry name" value="AROMATIC_AMINOADIPATE AMINOTRANSFERASE 1"/>
    <property type="match status" value="1"/>
</dbReference>
<name>D5GJ27_TUBMM</name>
<evidence type="ECO:0000259" key="10">
    <source>
        <dbReference type="Pfam" id="PF00155"/>
    </source>
</evidence>
<dbReference type="SUPFAM" id="SSF53383">
    <property type="entry name" value="PLP-dependent transferases"/>
    <property type="match status" value="1"/>
</dbReference>
<sequence>MAPPSMNLPSYPDAGVHTVTDTSAVESPSALTCAGVPARRLKSGAFNGGVAAATGSEFFKSKLLWKPLAKKWDHRLSQESKSRKGSSLKDAAKYLAKPGLISLGGGLPSSDYFPFEHIEVRVPTVGQFSEEETRITGQNLKIGKHDVTEGKSAFDLAIALNYGQGTGSAQMLRFVTEHTEIVHNPPYQDWQCIVDVGSTSGLEMLYRMFCERGDYVISEEYTFATAVETAAPLGVKFLGVKIDSEGLLPGDLDQLLENWDEKARGGRKPFVLYTVPSGQNPTGSTQGRSRREEIYKVAQKHDLLIIEDEPYYFLQMQPYTGPNTPPTPLPATHEEFLNSLVPSLLRMDIDGRVIRMDSFSKVISPGARFGWITATSQICERFVRHCEVSTQNPSGFSQVVIHRLLDEHWGHTGYLDWLIFIRKEYTQRRDIILQACEKYLPKELASWNPPAAGMFHWIKIAVEKHPEFGKREIIEIENDIFQASVNECVLMSPGSWFAAERDVKHTGLFFRATFAAEAGPDMTEAIRRFSIALKKVFKWEEVCMSRPLSQRVPFFFLKGKYRICTSTFVVSAKPT</sequence>
<reference evidence="11 12" key="1">
    <citation type="journal article" date="2010" name="Nature">
        <title>Perigord black truffle genome uncovers evolutionary origins and mechanisms of symbiosis.</title>
        <authorList>
            <person name="Martin F."/>
            <person name="Kohler A."/>
            <person name="Murat C."/>
            <person name="Balestrini R."/>
            <person name="Coutinho P.M."/>
            <person name="Jaillon O."/>
            <person name="Montanini B."/>
            <person name="Morin E."/>
            <person name="Noel B."/>
            <person name="Percudani R."/>
            <person name="Porcel B."/>
            <person name="Rubini A."/>
            <person name="Amicucci A."/>
            <person name="Amselem J."/>
            <person name="Anthouard V."/>
            <person name="Arcioni S."/>
            <person name="Artiguenave F."/>
            <person name="Aury J.M."/>
            <person name="Ballario P."/>
            <person name="Bolchi A."/>
            <person name="Brenna A."/>
            <person name="Brun A."/>
            <person name="Buee M."/>
            <person name="Cantarel B."/>
            <person name="Chevalier G."/>
            <person name="Couloux A."/>
            <person name="Da Silva C."/>
            <person name="Denoeud F."/>
            <person name="Duplessis S."/>
            <person name="Ghignone S."/>
            <person name="Hilselberger B."/>
            <person name="Iotti M."/>
            <person name="Marcais B."/>
            <person name="Mello A."/>
            <person name="Miranda M."/>
            <person name="Pacioni G."/>
            <person name="Quesneville H."/>
            <person name="Riccioni C."/>
            <person name="Ruotolo R."/>
            <person name="Splivallo R."/>
            <person name="Stocchi V."/>
            <person name="Tisserant E."/>
            <person name="Viscomi A.R."/>
            <person name="Zambonelli A."/>
            <person name="Zampieri E."/>
            <person name="Henrissat B."/>
            <person name="Lebrun M.H."/>
            <person name="Paolocci F."/>
            <person name="Bonfante P."/>
            <person name="Ottonello S."/>
            <person name="Wincker P."/>
        </authorList>
    </citation>
    <scope>NUCLEOTIDE SEQUENCE [LARGE SCALE GENOMIC DNA]</scope>
    <source>
        <strain evidence="11 12">Mel28</strain>
    </source>
</reference>
<dbReference type="FunFam" id="3.40.640.10:FF:000074">
    <property type="entry name" value="Aromatic amino acid aminotransferase"/>
    <property type="match status" value="1"/>
</dbReference>
<evidence type="ECO:0000313" key="11">
    <source>
        <dbReference type="EMBL" id="CAZ84520.1"/>
    </source>
</evidence>
<dbReference type="InterPro" id="IPR015421">
    <property type="entry name" value="PyrdxlP-dep_Trfase_major"/>
</dbReference>
<dbReference type="HOGENOM" id="CLU_017584_0_5_1"/>
<comment type="catalytic activity">
    <reaction evidence="8">
        <text>an aromatic L-alpha-amino acid + 2-oxoglutarate = an aromatic oxo-acid + L-glutamate</text>
        <dbReference type="Rhea" id="RHEA:17533"/>
        <dbReference type="ChEBI" id="CHEBI:16810"/>
        <dbReference type="ChEBI" id="CHEBI:29985"/>
        <dbReference type="ChEBI" id="CHEBI:73309"/>
        <dbReference type="ChEBI" id="CHEBI:84824"/>
        <dbReference type="EC" id="2.6.1.57"/>
    </reaction>
</comment>
<dbReference type="PANTHER" id="PTHR42790">
    <property type="entry name" value="AMINOTRANSFERASE"/>
    <property type="match status" value="1"/>
</dbReference>
<keyword evidence="7" id="KW-0663">Pyridoxal phosphate</keyword>
<dbReference type="EC" id="2.6.1.57" evidence="9"/>
<dbReference type="InterPro" id="IPR015424">
    <property type="entry name" value="PyrdxlP-dep_Trfase"/>
</dbReference>
<organism evidence="11 12">
    <name type="scientific">Tuber melanosporum (strain Mel28)</name>
    <name type="common">Perigord black truffle</name>
    <dbReference type="NCBI Taxonomy" id="656061"/>
    <lineage>
        <taxon>Eukaryota</taxon>
        <taxon>Fungi</taxon>
        <taxon>Dikarya</taxon>
        <taxon>Ascomycota</taxon>
        <taxon>Pezizomycotina</taxon>
        <taxon>Pezizomycetes</taxon>
        <taxon>Pezizales</taxon>
        <taxon>Tuberaceae</taxon>
        <taxon>Tuber</taxon>
    </lineage>
</organism>
<gene>
    <name evidence="11" type="ORF">GSTUM_00008805001</name>
</gene>
<dbReference type="FunCoup" id="D5GJ27">
    <property type="interactions" value="242"/>
</dbReference>
<comment type="subcellular location">
    <subcellularLocation>
        <location evidence="2">Cytoplasm</location>
    </subcellularLocation>
</comment>
<evidence type="ECO:0000256" key="8">
    <source>
        <dbReference type="ARBA" id="ARBA00051993"/>
    </source>
</evidence>
<dbReference type="GO" id="GO:0047536">
    <property type="term" value="F:2-aminoadipate transaminase activity"/>
    <property type="evidence" value="ECO:0007669"/>
    <property type="project" value="TreeGrafter"/>
</dbReference>
<keyword evidence="5" id="KW-0032">Aminotransferase</keyword>
<evidence type="ECO:0000256" key="7">
    <source>
        <dbReference type="ARBA" id="ARBA00022898"/>
    </source>
</evidence>
<accession>D5GJ27</accession>
<dbReference type="InterPro" id="IPR004839">
    <property type="entry name" value="Aminotransferase_I/II_large"/>
</dbReference>
<dbReference type="GeneID" id="9181861"/>
<dbReference type="AlphaFoldDB" id="D5GJ27"/>
<evidence type="ECO:0000256" key="5">
    <source>
        <dbReference type="ARBA" id="ARBA00022576"/>
    </source>
</evidence>
<evidence type="ECO:0000256" key="6">
    <source>
        <dbReference type="ARBA" id="ARBA00022679"/>
    </source>
</evidence>
<feature type="domain" description="Aminotransferase class I/classII large" evidence="10">
    <location>
        <begin position="192"/>
        <end position="528"/>
    </location>
</feature>
<dbReference type="GO" id="GO:0006571">
    <property type="term" value="P:tyrosine biosynthetic process"/>
    <property type="evidence" value="ECO:0007669"/>
    <property type="project" value="TreeGrafter"/>
</dbReference>
<protein>
    <recommendedName>
        <fullName evidence="9">aromatic-amino-acid transaminase</fullName>
        <ecNumber evidence="9">2.6.1.57</ecNumber>
    </recommendedName>
</protein>
<dbReference type="STRING" id="656061.D5GJ27"/>
<comment type="cofactor">
    <cofactor evidence="1">
        <name>pyridoxal 5'-phosphate</name>
        <dbReference type="ChEBI" id="CHEBI:597326"/>
    </cofactor>
</comment>
<comment type="similarity">
    <text evidence="3">Belongs to the class-I pyridoxal-phosphate-dependent aminotransferase family.</text>
</comment>
<dbReference type="GO" id="GO:0005737">
    <property type="term" value="C:cytoplasm"/>
    <property type="evidence" value="ECO:0007669"/>
    <property type="project" value="UniProtKB-SubCell"/>
</dbReference>
<evidence type="ECO:0000313" key="12">
    <source>
        <dbReference type="Proteomes" id="UP000006911"/>
    </source>
</evidence>
<dbReference type="InParanoid" id="D5GJ27"/>
<dbReference type="EMBL" id="FN430329">
    <property type="protein sequence ID" value="CAZ84520.1"/>
    <property type="molecule type" value="Genomic_DNA"/>
</dbReference>
<evidence type="ECO:0000256" key="9">
    <source>
        <dbReference type="ARBA" id="ARBA00067014"/>
    </source>
</evidence>
<dbReference type="eggNOG" id="KOG0634">
    <property type="taxonomic scope" value="Eukaryota"/>
</dbReference>
<dbReference type="GO" id="GO:0030170">
    <property type="term" value="F:pyridoxal phosphate binding"/>
    <property type="evidence" value="ECO:0007669"/>
    <property type="project" value="InterPro"/>
</dbReference>
<dbReference type="GO" id="GO:0009074">
    <property type="term" value="P:aromatic amino acid family catabolic process"/>
    <property type="evidence" value="ECO:0007669"/>
    <property type="project" value="TreeGrafter"/>
</dbReference>
<keyword evidence="4" id="KW-0963">Cytoplasm</keyword>
<evidence type="ECO:0000256" key="4">
    <source>
        <dbReference type="ARBA" id="ARBA00022490"/>
    </source>
</evidence>
<evidence type="ECO:0000256" key="3">
    <source>
        <dbReference type="ARBA" id="ARBA00007441"/>
    </source>
</evidence>
<dbReference type="RefSeq" id="XP_002840329.1">
    <property type="nucleotide sequence ID" value="XM_002840283.1"/>
</dbReference>
<dbReference type="GO" id="GO:0008793">
    <property type="term" value="F:aromatic-amino-acid transaminase activity"/>
    <property type="evidence" value="ECO:0007669"/>
    <property type="project" value="TreeGrafter"/>
</dbReference>
<dbReference type="CDD" id="cd00609">
    <property type="entry name" value="AAT_like"/>
    <property type="match status" value="1"/>
</dbReference>
<keyword evidence="12" id="KW-1185">Reference proteome</keyword>
<proteinExistence type="inferred from homology"/>
<keyword evidence="6" id="KW-0808">Transferase</keyword>
<dbReference type="GO" id="GO:0019878">
    <property type="term" value="P:lysine biosynthetic process via aminoadipic acid"/>
    <property type="evidence" value="ECO:0007669"/>
    <property type="project" value="TreeGrafter"/>
</dbReference>
<evidence type="ECO:0000256" key="1">
    <source>
        <dbReference type="ARBA" id="ARBA00001933"/>
    </source>
</evidence>
<dbReference type="InterPro" id="IPR050859">
    <property type="entry name" value="Class-I_PLP-dep_aminotransf"/>
</dbReference>
<dbReference type="Gene3D" id="3.40.640.10">
    <property type="entry name" value="Type I PLP-dependent aspartate aminotransferase-like (Major domain)"/>
    <property type="match status" value="1"/>
</dbReference>
<dbReference type="OMA" id="FMPGEPF"/>
<dbReference type="Proteomes" id="UP000006911">
    <property type="component" value="Unassembled WGS sequence"/>
</dbReference>
<evidence type="ECO:0000256" key="2">
    <source>
        <dbReference type="ARBA" id="ARBA00004496"/>
    </source>
</evidence>